<protein>
    <submittedName>
        <fullName evidence="2">Hemolysin-type calcium-binding protein</fullName>
    </submittedName>
</protein>
<dbReference type="Proteomes" id="UP000203589">
    <property type="component" value="Chromosome"/>
</dbReference>
<organism evidence="2 3">
    <name type="scientific">Antarctobacter heliothermus</name>
    <dbReference type="NCBI Taxonomy" id="74033"/>
    <lineage>
        <taxon>Bacteria</taxon>
        <taxon>Pseudomonadati</taxon>
        <taxon>Pseudomonadota</taxon>
        <taxon>Alphaproteobacteria</taxon>
        <taxon>Rhodobacterales</taxon>
        <taxon>Roseobacteraceae</taxon>
        <taxon>Antarctobacter</taxon>
    </lineage>
</organism>
<dbReference type="Gene3D" id="3.20.20.80">
    <property type="entry name" value="Glycosidases"/>
    <property type="match status" value="1"/>
</dbReference>
<dbReference type="RefSeq" id="WP_094033424.1">
    <property type="nucleotide sequence ID" value="NZ_CP022540.1"/>
</dbReference>
<evidence type="ECO:0000313" key="2">
    <source>
        <dbReference type="EMBL" id="ASP19135.1"/>
    </source>
</evidence>
<gene>
    <name evidence="2" type="ORF">ANTHELSMS3_00414</name>
</gene>
<reference evidence="2 3" key="1">
    <citation type="submission" date="2017-07" db="EMBL/GenBank/DDBJ databases">
        <title>Genome Sequence of Antarctobacter heliothermus Strain SMS3 Isolated from a culture of the Diatom Skeletonema marinoi.</title>
        <authorList>
            <person name="Topel M."/>
            <person name="Pinder M.I.M."/>
            <person name="Johansson O.N."/>
            <person name="Kourtchenko O."/>
            <person name="Godhe A."/>
            <person name="Clarke A.K."/>
        </authorList>
    </citation>
    <scope>NUCLEOTIDE SEQUENCE [LARGE SCALE GENOMIC DNA]</scope>
    <source>
        <strain evidence="2 3">SMS3</strain>
    </source>
</reference>
<evidence type="ECO:0000313" key="3">
    <source>
        <dbReference type="Proteomes" id="UP000203589"/>
    </source>
</evidence>
<proteinExistence type="predicted"/>
<dbReference type="EMBL" id="CP022540">
    <property type="protein sequence ID" value="ASP19135.1"/>
    <property type="molecule type" value="Genomic_DNA"/>
</dbReference>
<keyword evidence="3" id="KW-1185">Reference proteome</keyword>
<dbReference type="SUPFAM" id="SSF51445">
    <property type="entry name" value="(Trans)glycosidases"/>
    <property type="match status" value="1"/>
</dbReference>
<dbReference type="InterPro" id="IPR017853">
    <property type="entry name" value="GH"/>
</dbReference>
<dbReference type="OrthoDB" id="5242885at2"/>
<dbReference type="KEGG" id="aht:ANTHELSMS3_00414"/>
<feature type="region of interest" description="Disordered" evidence="1">
    <location>
        <begin position="617"/>
        <end position="641"/>
    </location>
</feature>
<accession>A0A222DYT2</accession>
<evidence type="ECO:0000256" key="1">
    <source>
        <dbReference type="SAM" id="MobiDB-lite"/>
    </source>
</evidence>
<name>A0A222DYT2_9RHOB</name>
<sequence>MPILSIPLASAGEAATAWLFGGNLLAPRAPMTGPGSHAEAVEALGVTTLRYPGGSLTESFFDLSNPDAVTATDNETGEVVDFMPLSDAMDFAEGTGRAVTIVLPTREQISATRFDDNGDRFAAVDEAELRGFVREVITGDYGDAPVAGFEIGNEYWGSGRMNAVEYGRVASEMTRIIDSELQALAPLYPEAAEVDILVQMGTNFGESSLDEVYDGFTDAEIAADLNATYGLNLSPNARIDWTEVNNLLVIEQFDAAELDAVDGIIAHVYSRGPDAPHTRYFHLDQIQDTWFEENPDLEIHVTEWNLRSNSSTLDEAQDYGLFQAQEMLEQVEAFMAEGVDAAQVWPLIQNTPSALSEGMSYSGNTPPGEMFALMSENLPGMTMLDFAPKDARETEYEGAGIEVHGFADGDDMLLYITASQGGGVVQSGVDLRPLVADVGGVEAVVLGVAPGQAPGDTSSDAVLERLEPDEVYDDGMVDVVLAEGEILQLRLIDVIPTAEFAPVFDSTAPGAGQFDPAAVSDDLTEVDLSDSAEVDALPGMPAAAPEQPPVIAAPDGAMVMGFTESGQTPDTGLHDAETEVRSNFFDPDLEAGDRITEVQDNGPGAALQDWAELMSFGESEPSGTAGARPMQGANGPVPEDGPAGDLWAEIHELLPREAPVPAPTTAADPAEAAQELLRLLGFAPGQEAWAEADEGLYDRLPDEDAQEDSNSPGAGFDDLGLSWAMAVLPLFAMAGLG</sequence>
<dbReference type="AlphaFoldDB" id="A0A222DYT2"/>